<keyword evidence="1" id="KW-1133">Transmembrane helix</keyword>
<sequence>MLLAFGIFGLDFQTSCLLVLFVMFWALSYIAKQAASSGAVQKAGANWLVGFFK</sequence>
<dbReference type="RefSeq" id="WP_161967468.1">
    <property type="nucleotide sequence ID" value="NZ_NIDE01000005.1"/>
</dbReference>
<proteinExistence type="predicted"/>
<keyword evidence="1" id="KW-0472">Membrane</keyword>
<accession>A0A225DWD9</accession>
<evidence type="ECO:0000313" key="2">
    <source>
        <dbReference type="EMBL" id="OWK41966.1"/>
    </source>
</evidence>
<dbReference type="Proteomes" id="UP000214646">
    <property type="component" value="Unassembled WGS sequence"/>
</dbReference>
<evidence type="ECO:0000256" key="1">
    <source>
        <dbReference type="SAM" id="Phobius"/>
    </source>
</evidence>
<protein>
    <submittedName>
        <fullName evidence="2">Uncharacterized protein</fullName>
    </submittedName>
</protein>
<comment type="caution">
    <text evidence="2">The sequence shown here is derived from an EMBL/GenBank/DDBJ whole genome shotgun (WGS) entry which is preliminary data.</text>
</comment>
<dbReference type="AlphaFoldDB" id="A0A225DWD9"/>
<feature type="transmembrane region" description="Helical" evidence="1">
    <location>
        <begin position="12"/>
        <end position="31"/>
    </location>
</feature>
<name>A0A225DWD9_9BACT</name>
<gene>
    <name evidence="2" type="ORF">FRUB_04044</name>
</gene>
<evidence type="ECO:0000313" key="3">
    <source>
        <dbReference type="Proteomes" id="UP000214646"/>
    </source>
</evidence>
<keyword evidence="1" id="KW-0812">Transmembrane</keyword>
<keyword evidence="3" id="KW-1185">Reference proteome</keyword>
<dbReference type="EMBL" id="NIDE01000005">
    <property type="protein sequence ID" value="OWK41966.1"/>
    <property type="molecule type" value="Genomic_DNA"/>
</dbReference>
<organism evidence="2 3">
    <name type="scientific">Fimbriiglobus ruber</name>
    <dbReference type="NCBI Taxonomy" id="1908690"/>
    <lineage>
        <taxon>Bacteria</taxon>
        <taxon>Pseudomonadati</taxon>
        <taxon>Planctomycetota</taxon>
        <taxon>Planctomycetia</taxon>
        <taxon>Gemmatales</taxon>
        <taxon>Gemmataceae</taxon>
        <taxon>Fimbriiglobus</taxon>
    </lineage>
</organism>
<reference evidence="3" key="1">
    <citation type="submission" date="2017-06" db="EMBL/GenBank/DDBJ databases">
        <title>Genome analysis of Fimbriiglobus ruber SP5, the first member of the order Planctomycetales with confirmed chitinolytic capability.</title>
        <authorList>
            <person name="Ravin N.V."/>
            <person name="Rakitin A.L."/>
            <person name="Ivanova A.A."/>
            <person name="Beletsky A.V."/>
            <person name="Kulichevskaya I.S."/>
            <person name="Mardanov A.V."/>
            <person name="Dedysh S.N."/>
        </authorList>
    </citation>
    <scope>NUCLEOTIDE SEQUENCE [LARGE SCALE GENOMIC DNA]</scope>
    <source>
        <strain evidence="3">SP5</strain>
    </source>
</reference>